<accession>A0A0A2MC65</accession>
<keyword evidence="1" id="KW-0812">Transmembrane</keyword>
<keyword evidence="3" id="KW-1185">Reference proteome</keyword>
<keyword evidence="1" id="KW-0472">Membrane</keyword>
<name>A0A0A2MC65_9FLAO</name>
<evidence type="ECO:0000256" key="1">
    <source>
        <dbReference type="SAM" id="Phobius"/>
    </source>
</evidence>
<dbReference type="Gene3D" id="1.20.1250.20">
    <property type="entry name" value="MFS general substrate transporter like domains"/>
    <property type="match status" value="1"/>
</dbReference>
<proteinExistence type="predicted"/>
<reference evidence="2 3" key="1">
    <citation type="submission" date="2013-09" db="EMBL/GenBank/DDBJ databases">
        <authorList>
            <person name="Zeng Z."/>
            <person name="Chen C."/>
        </authorList>
    </citation>
    <scope>NUCLEOTIDE SEQUENCE [LARGE SCALE GENOMIC DNA]</scope>
    <source>
        <strain evidence="2 3">GH29-5</strain>
    </source>
</reference>
<dbReference type="AlphaFoldDB" id="A0A0A2MC65"/>
<comment type="caution">
    <text evidence="2">The sequence shown here is derived from an EMBL/GenBank/DDBJ whole genome shotgun (WGS) entry which is preliminary data.</text>
</comment>
<dbReference type="eggNOG" id="ENOG5032YZ6">
    <property type="taxonomic scope" value="Bacteria"/>
</dbReference>
<dbReference type="RefSeq" id="WP_026980597.1">
    <property type="nucleotide sequence ID" value="NZ_AUCZ01000010.1"/>
</dbReference>
<dbReference type="OrthoDB" id="1144182at2"/>
<feature type="transmembrane region" description="Helical" evidence="1">
    <location>
        <begin position="47"/>
        <end position="69"/>
    </location>
</feature>
<gene>
    <name evidence="2" type="ORF">Q764_09620</name>
</gene>
<evidence type="ECO:0000313" key="3">
    <source>
        <dbReference type="Proteomes" id="UP000030121"/>
    </source>
</evidence>
<keyword evidence="1" id="KW-1133">Transmembrane helix</keyword>
<dbReference type="Proteomes" id="UP000030121">
    <property type="component" value="Unassembled WGS sequence"/>
</dbReference>
<dbReference type="SUPFAM" id="SSF103473">
    <property type="entry name" value="MFS general substrate transporter"/>
    <property type="match status" value="1"/>
</dbReference>
<dbReference type="InterPro" id="IPR036259">
    <property type="entry name" value="MFS_trans_sf"/>
</dbReference>
<feature type="transmembrane region" description="Helical" evidence="1">
    <location>
        <begin position="75"/>
        <end position="96"/>
    </location>
</feature>
<dbReference type="EMBL" id="JRLW01000012">
    <property type="protein sequence ID" value="KGO89043.1"/>
    <property type="molecule type" value="Genomic_DNA"/>
</dbReference>
<dbReference type="STRING" id="1121899.GCA_000430025_02175"/>
<organism evidence="2 3">
    <name type="scientific">Flavobacterium suncheonense GH29-5 = DSM 17707</name>
    <dbReference type="NCBI Taxonomy" id="1121899"/>
    <lineage>
        <taxon>Bacteria</taxon>
        <taxon>Pseudomonadati</taxon>
        <taxon>Bacteroidota</taxon>
        <taxon>Flavobacteriia</taxon>
        <taxon>Flavobacteriales</taxon>
        <taxon>Flavobacteriaceae</taxon>
        <taxon>Flavobacterium</taxon>
    </lineage>
</organism>
<sequence length="117" mass="13312">MPLEKLKENAAAIQENVKAAAESTIAYYKLWGFKIATKATFMLFKMLLLAVFFMMAVLFFSLALALYLGEQYQNTALGFLIVGGIYFVFGILVWLLKDKIGERTVLKKFSEVFFNDD</sequence>
<evidence type="ECO:0000313" key="2">
    <source>
        <dbReference type="EMBL" id="KGO89043.1"/>
    </source>
</evidence>
<protein>
    <submittedName>
        <fullName evidence="2">Competence protein</fullName>
    </submittedName>
</protein>